<evidence type="ECO:0000313" key="4">
    <source>
        <dbReference type="Proteomes" id="UP000006882"/>
    </source>
</evidence>
<evidence type="ECO:0000313" key="3">
    <source>
        <dbReference type="EMBL" id="ONI10039.1"/>
    </source>
</evidence>
<proteinExistence type="inferred from homology"/>
<organism evidence="3 4">
    <name type="scientific">Prunus persica</name>
    <name type="common">Peach</name>
    <name type="synonym">Amygdalus persica</name>
    <dbReference type="NCBI Taxonomy" id="3760"/>
    <lineage>
        <taxon>Eukaryota</taxon>
        <taxon>Viridiplantae</taxon>
        <taxon>Streptophyta</taxon>
        <taxon>Embryophyta</taxon>
        <taxon>Tracheophyta</taxon>
        <taxon>Spermatophyta</taxon>
        <taxon>Magnoliopsida</taxon>
        <taxon>eudicotyledons</taxon>
        <taxon>Gunneridae</taxon>
        <taxon>Pentapetalae</taxon>
        <taxon>rosids</taxon>
        <taxon>fabids</taxon>
        <taxon>Rosales</taxon>
        <taxon>Rosaceae</taxon>
        <taxon>Amygdaloideae</taxon>
        <taxon>Amygdaleae</taxon>
        <taxon>Prunus</taxon>
    </lineage>
</organism>
<dbReference type="Proteomes" id="UP000006882">
    <property type="component" value="Chromosome G4"/>
</dbReference>
<dbReference type="InterPro" id="IPR001360">
    <property type="entry name" value="Glyco_hydro_1"/>
</dbReference>
<reference evidence="3 4" key="1">
    <citation type="journal article" date="2013" name="Nat. Genet.">
        <title>The high-quality draft genome of peach (Prunus persica) identifies unique patterns of genetic diversity, domestication and genome evolution.</title>
        <authorList>
            <consortium name="International Peach Genome Initiative"/>
            <person name="Verde I."/>
            <person name="Abbott A.G."/>
            <person name="Scalabrin S."/>
            <person name="Jung S."/>
            <person name="Shu S."/>
            <person name="Marroni F."/>
            <person name="Zhebentyayeva T."/>
            <person name="Dettori M.T."/>
            <person name="Grimwood J."/>
            <person name="Cattonaro F."/>
            <person name="Zuccolo A."/>
            <person name="Rossini L."/>
            <person name="Jenkins J."/>
            <person name="Vendramin E."/>
            <person name="Meisel L.A."/>
            <person name="Decroocq V."/>
            <person name="Sosinski B."/>
            <person name="Prochnik S."/>
            <person name="Mitros T."/>
            <person name="Policriti A."/>
            <person name="Cipriani G."/>
            <person name="Dondini L."/>
            <person name="Ficklin S."/>
            <person name="Goodstein D.M."/>
            <person name="Xuan P."/>
            <person name="Del Fabbro C."/>
            <person name="Aramini V."/>
            <person name="Copetti D."/>
            <person name="Gonzalez S."/>
            <person name="Horner D.S."/>
            <person name="Falchi R."/>
            <person name="Lucas S."/>
            <person name="Mica E."/>
            <person name="Maldonado J."/>
            <person name="Lazzari B."/>
            <person name="Bielenberg D."/>
            <person name="Pirona R."/>
            <person name="Miculan M."/>
            <person name="Barakat A."/>
            <person name="Testolin R."/>
            <person name="Stella A."/>
            <person name="Tartarini S."/>
            <person name="Tonutti P."/>
            <person name="Arus P."/>
            <person name="Orellana A."/>
            <person name="Wells C."/>
            <person name="Main D."/>
            <person name="Vizzotto G."/>
            <person name="Silva H."/>
            <person name="Salamini F."/>
            <person name="Schmutz J."/>
            <person name="Morgante M."/>
            <person name="Rokhsar D.S."/>
        </authorList>
    </citation>
    <scope>NUCLEOTIDE SEQUENCE [LARGE SCALE GENOMIC DNA]</scope>
    <source>
        <strain evidence="4">cv. Nemared</strain>
    </source>
</reference>
<name>A0A251PEQ2_PRUPE</name>
<protein>
    <recommendedName>
        <fullName evidence="5">Beta-glucosidase</fullName>
    </recommendedName>
</protein>
<dbReference type="InterPro" id="IPR017853">
    <property type="entry name" value="GH"/>
</dbReference>
<evidence type="ECO:0000256" key="1">
    <source>
        <dbReference type="ARBA" id="ARBA00010838"/>
    </source>
</evidence>
<dbReference type="InterPro" id="IPR033132">
    <property type="entry name" value="GH_1_N_CS"/>
</dbReference>
<accession>A0A251PEQ2</accession>
<dbReference type="GO" id="GO:0004553">
    <property type="term" value="F:hydrolase activity, hydrolyzing O-glycosyl compounds"/>
    <property type="evidence" value="ECO:0007669"/>
    <property type="project" value="InterPro"/>
</dbReference>
<sequence>MEKILALHAVLVVEMCFSILIVSCNHISLGGSSASSSLFPSNFLFGTASSSYQFEGAFLNDGKGLNNWDVFTHKPG</sequence>
<keyword evidence="4" id="KW-1185">Reference proteome</keyword>
<evidence type="ECO:0000256" key="2">
    <source>
        <dbReference type="ARBA" id="ARBA00022801"/>
    </source>
</evidence>
<dbReference type="Gene3D" id="3.20.20.80">
    <property type="entry name" value="Glycosidases"/>
    <property type="match status" value="1"/>
</dbReference>
<dbReference type="EMBL" id="CM007654">
    <property type="protein sequence ID" value="ONI10039.1"/>
    <property type="molecule type" value="Genomic_DNA"/>
</dbReference>
<dbReference type="SUPFAM" id="SSF51445">
    <property type="entry name" value="(Trans)glycosidases"/>
    <property type="match status" value="1"/>
</dbReference>
<dbReference type="AlphaFoldDB" id="A0A251PEQ2"/>
<dbReference type="Pfam" id="PF00232">
    <property type="entry name" value="Glyco_hydro_1"/>
    <property type="match status" value="1"/>
</dbReference>
<gene>
    <name evidence="3" type="ORF">PRUPE_4G024300</name>
</gene>
<keyword evidence="2" id="KW-0378">Hydrolase</keyword>
<evidence type="ECO:0008006" key="5">
    <source>
        <dbReference type="Google" id="ProtNLM"/>
    </source>
</evidence>
<dbReference type="Gramene" id="ONI10039">
    <property type="protein sequence ID" value="ONI10039"/>
    <property type="gene ID" value="PRUPE_4G024300"/>
</dbReference>
<comment type="similarity">
    <text evidence="1">Belongs to the glycosyl hydrolase 1 family.</text>
</comment>
<dbReference type="GO" id="GO:0005975">
    <property type="term" value="P:carbohydrate metabolic process"/>
    <property type="evidence" value="ECO:0007669"/>
    <property type="project" value="InterPro"/>
</dbReference>
<dbReference type="eggNOG" id="KOG0626">
    <property type="taxonomic scope" value="Eukaryota"/>
</dbReference>
<dbReference type="PROSITE" id="PS00653">
    <property type="entry name" value="GLYCOSYL_HYDROL_F1_2"/>
    <property type="match status" value="1"/>
</dbReference>